<keyword evidence="3" id="KW-1185">Reference proteome</keyword>
<feature type="compositionally biased region" description="Gly residues" evidence="1">
    <location>
        <begin position="476"/>
        <end position="486"/>
    </location>
</feature>
<feature type="compositionally biased region" description="Acidic residues" evidence="1">
    <location>
        <begin position="176"/>
        <end position="188"/>
    </location>
</feature>
<feature type="compositionally biased region" description="Gly residues" evidence="1">
    <location>
        <begin position="528"/>
        <end position="537"/>
    </location>
</feature>
<name>A0AA40AE00_9PEZI</name>
<evidence type="ECO:0000313" key="3">
    <source>
        <dbReference type="Proteomes" id="UP001172101"/>
    </source>
</evidence>
<protein>
    <submittedName>
        <fullName evidence="2">Uncharacterized protein</fullName>
    </submittedName>
</protein>
<comment type="caution">
    <text evidence="2">The sequence shown here is derived from an EMBL/GenBank/DDBJ whole genome shotgun (WGS) entry which is preliminary data.</text>
</comment>
<reference evidence="2" key="1">
    <citation type="submission" date="2023-06" db="EMBL/GenBank/DDBJ databases">
        <title>Genome-scale phylogeny and comparative genomics of the fungal order Sordariales.</title>
        <authorList>
            <consortium name="Lawrence Berkeley National Laboratory"/>
            <person name="Hensen N."/>
            <person name="Bonometti L."/>
            <person name="Westerberg I."/>
            <person name="Brannstrom I.O."/>
            <person name="Guillou S."/>
            <person name="Cros-Aarteil S."/>
            <person name="Calhoun S."/>
            <person name="Haridas S."/>
            <person name="Kuo A."/>
            <person name="Mondo S."/>
            <person name="Pangilinan J."/>
            <person name="Riley R."/>
            <person name="LaButti K."/>
            <person name="Andreopoulos B."/>
            <person name="Lipzen A."/>
            <person name="Chen C."/>
            <person name="Yanf M."/>
            <person name="Daum C."/>
            <person name="Ng V."/>
            <person name="Clum A."/>
            <person name="Steindorff A."/>
            <person name="Ohm R."/>
            <person name="Martin F."/>
            <person name="Silar P."/>
            <person name="Natvig D."/>
            <person name="Lalanne C."/>
            <person name="Gautier V."/>
            <person name="Ament-velasquez S.L."/>
            <person name="Kruys A."/>
            <person name="Hutchinson M.I."/>
            <person name="Powell A.J."/>
            <person name="Barry K."/>
            <person name="Miller A.N."/>
            <person name="Grigoriev I.V."/>
            <person name="Debuchy R."/>
            <person name="Gladieux P."/>
            <person name="Thoren M.H."/>
            <person name="Johannesson H."/>
        </authorList>
    </citation>
    <scope>NUCLEOTIDE SEQUENCE</scope>
    <source>
        <strain evidence="2">SMH2392-1A</strain>
    </source>
</reference>
<feature type="compositionally biased region" description="Low complexity" evidence="1">
    <location>
        <begin position="428"/>
        <end position="448"/>
    </location>
</feature>
<feature type="compositionally biased region" description="Acidic residues" evidence="1">
    <location>
        <begin position="386"/>
        <end position="418"/>
    </location>
</feature>
<gene>
    <name evidence="2" type="ORF">B0T26DRAFT_719678</name>
</gene>
<feature type="compositionally biased region" description="Basic residues" evidence="1">
    <location>
        <begin position="210"/>
        <end position="233"/>
    </location>
</feature>
<evidence type="ECO:0000256" key="1">
    <source>
        <dbReference type="SAM" id="MobiDB-lite"/>
    </source>
</evidence>
<evidence type="ECO:0000313" key="2">
    <source>
        <dbReference type="EMBL" id="KAK0714149.1"/>
    </source>
</evidence>
<feature type="compositionally biased region" description="Basic residues" evidence="1">
    <location>
        <begin position="517"/>
        <end position="527"/>
    </location>
</feature>
<feature type="region of interest" description="Disordered" evidence="1">
    <location>
        <begin position="176"/>
        <end position="249"/>
    </location>
</feature>
<feature type="region of interest" description="Disordered" evidence="1">
    <location>
        <begin position="363"/>
        <end position="537"/>
    </location>
</feature>
<dbReference type="Proteomes" id="UP001172101">
    <property type="component" value="Unassembled WGS sequence"/>
</dbReference>
<dbReference type="RefSeq" id="XP_060295471.1">
    <property type="nucleotide sequence ID" value="XM_060442436.1"/>
</dbReference>
<sequence>MNGVKLDARLPTTALHVTEDKPYTPIGYEEHKHEYPMFMPEKIHRVVAMPSRYLAVIGQLYPDATFVVVRDPSHRNTAVRTTGSGLVKFSLLMGFPAATSTRPLTPERRKKEGIWRLLLVTRDWPSGGVAKMVCNEEGRATISEVKSAFGVLPEGREIWEYHPSLCKHNLIRDNDNDDDDDDDDDSYDNDNNHDHDGSDGDESTNVATGRRGKRKAKAVAKATPVKRRGKGKAVAHTPVTPRRSPRCPATSRQSCLVEFKRIDPNGPWRVKRVTGYGDGSSPSENDSELGTTPCKHHKLIRGYEGVRSGDDGAEYRSMNRYVNTQTGVLSGDAYGQAVFEQMGFVEEQPRRAQAMEYLQPGVRWAPAAGPSNPPPSPRPVSVRDAEETEPEESNEEDDNGSSDYESSEYSDSGTESDDDLAHHDCPASSESSFSPTVSSLGGLRTSLHGGRGRGGASAPPAQRGQGGRGRGRGCGRGRGSGRGGADATGSEAIARGSSTRGRSRGRGRGASSARGRGSGRGRGRGRGRGNGDGNEVA</sequence>
<dbReference type="AlphaFoldDB" id="A0AA40AE00"/>
<dbReference type="EMBL" id="JAUIRO010000005">
    <property type="protein sequence ID" value="KAK0714149.1"/>
    <property type="molecule type" value="Genomic_DNA"/>
</dbReference>
<dbReference type="GeneID" id="85325706"/>
<accession>A0AA40AE00</accession>
<proteinExistence type="predicted"/>
<organism evidence="2 3">
    <name type="scientific">Lasiosphaeria miniovina</name>
    <dbReference type="NCBI Taxonomy" id="1954250"/>
    <lineage>
        <taxon>Eukaryota</taxon>
        <taxon>Fungi</taxon>
        <taxon>Dikarya</taxon>
        <taxon>Ascomycota</taxon>
        <taxon>Pezizomycotina</taxon>
        <taxon>Sordariomycetes</taxon>
        <taxon>Sordariomycetidae</taxon>
        <taxon>Sordariales</taxon>
        <taxon>Lasiosphaeriaceae</taxon>
        <taxon>Lasiosphaeria</taxon>
    </lineage>
</organism>